<keyword evidence="7" id="KW-0169">Cobalamin biosynthesis</keyword>
<evidence type="ECO:0000256" key="7">
    <source>
        <dbReference type="HAMAP-Rule" id="MF_00027"/>
    </source>
</evidence>
<comment type="catalytic activity">
    <reaction evidence="7">
        <text>cob(II)yrinate + 2 L-glutamine + 2 ATP + 2 H2O = cob(II)yrinate a,c diamide + 2 L-glutamate + 2 ADP + 2 phosphate + 2 H(+)</text>
        <dbReference type="Rhea" id="RHEA:26289"/>
        <dbReference type="ChEBI" id="CHEBI:15377"/>
        <dbReference type="ChEBI" id="CHEBI:15378"/>
        <dbReference type="ChEBI" id="CHEBI:29985"/>
        <dbReference type="ChEBI" id="CHEBI:30616"/>
        <dbReference type="ChEBI" id="CHEBI:43474"/>
        <dbReference type="ChEBI" id="CHEBI:58359"/>
        <dbReference type="ChEBI" id="CHEBI:58537"/>
        <dbReference type="ChEBI" id="CHEBI:58894"/>
        <dbReference type="ChEBI" id="CHEBI:456216"/>
        <dbReference type="EC" id="6.3.5.11"/>
    </reaction>
</comment>
<dbReference type="NCBIfam" id="TIGR00379">
    <property type="entry name" value="cobB"/>
    <property type="match status" value="1"/>
</dbReference>
<comment type="domain">
    <text evidence="7">Comprises of two domains. The C-terminal domain contains the binding site for glutamine and catalyzes the hydrolysis of this substrate to glutamate and ammonia. The N-terminal domain is anticipated to bind ATP and cobyrinate and catalyzes the ultimate synthesis of the diamide product. The ammonia produced via the glutaminase domain is probably translocated to the adjacent domain via a molecular tunnel, where it reacts with an activated intermediate.</text>
</comment>
<dbReference type="InterPro" id="IPR029062">
    <property type="entry name" value="Class_I_gatase-like"/>
</dbReference>
<keyword evidence="3 7" id="KW-0547">Nucleotide-binding</keyword>
<feature type="domain" description="CobQ/CobB/MinD/ParA nucleotide binding" evidence="8">
    <location>
        <begin position="10"/>
        <end position="196"/>
    </location>
</feature>
<evidence type="ECO:0000256" key="3">
    <source>
        <dbReference type="ARBA" id="ARBA00022741"/>
    </source>
</evidence>
<keyword evidence="5 7" id="KW-0460">Magnesium</keyword>
<dbReference type="Gene3D" id="3.40.50.300">
    <property type="entry name" value="P-loop containing nucleotide triphosphate hydrolases"/>
    <property type="match status" value="1"/>
</dbReference>
<feature type="active site" description="Nucleophile" evidence="7">
    <location>
        <position position="338"/>
    </location>
</feature>
<keyword evidence="11" id="KW-1185">Reference proteome</keyword>
<dbReference type="RefSeq" id="WP_257912467.1">
    <property type="nucleotide sequence ID" value="NZ_JANPWE010000002.1"/>
</dbReference>
<sequence length="469" mass="50884">MKREQNIPRIVISAPHGQSGKTTVSIGLIGALVKSGLAVQPFKKGPDFIDPSWLSQVSGRLCRNLDCYLMDEESIRASVAQAGSAGAQIAVVEGAMGMFDGLDLEGSGSTAQIAKIIEAPVILVVNCNRMTRSVAPLVKGFKDFDPQVHVAGVILNNVARPRHQDILIGAIEKYCGLPVLGVIPKNAKFSIPNRHLGLVPAEENERLQQAIDDIVAIAQQTLDLKKIYEIAAEAPALPIKNDFDGAISSGTKDQVRVGIIKDRSFTFYYPENLESLERAGAELVYINALEDSTLPQVDALFIGGGFPEIFAEELGRNQKIRAAIAQQIEAGLPVYAECGGLMYLGRSIISGEKHHPMVGVLPFDVLLKNKPQGHGYTIMEVEKENPFFALHTTVKGHEFHNSCVVNLETSGIDFAFQVIRGHGVDGKKDGLLYKNVLACYNHIHALGTKGWAENLVSAASSFRKERDDI</sequence>
<feature type="domain" description="CobB/CobQ-like glutamine amidotransferase" evidence="9">
    <location>
        <begin position="256"/>
        <end position="447"/>
    </location>
</feature>
<dbReference type="GO" id="GO:0043802">
    <property type="term" value="F:hydrogenobyrinic acid a,c-diamide synthase (glutamine-hydrolysing) activity"/>
    <property type="evidence" value="ECO:0007669"/>
    <property type="project" value="UniProtKB-EC"/>
</dbReference>
<comment type="caution">
    <text evidence="10">The sequence shown here is derived from an EMBL/GenBank/DDBJ whole genome shotgun (WGS) entry which is preliminary data.</text>
</comment>
<comment type="cofactor">
    <cofactor evidence="1 7">
        <name>Mg(2+)</name>
        <dbReference type="ChEBI" id="CHEBI:18420"/>
    </cofactor>
</comment>
<keyword evidence="4 7" id="KW-0067">ATP-binding</keyword>
<dbReference type="InterPro" id="IPR002586">
    <property type="entry name" value="CobQ/CobB/MinD/ParA_Nub-bd_dom"/>
</dbReference>
<dbReference type="EC" id="6.3.5.11" evidence="7"/>
<dbReference type="Pfam" id="PF01656">
    <property type="entry name" value="CbiA"/>
    <property type="match status" value="1"/>
</dbReference>
<dbReference type="Gene3D" id="3.40.50.880">
    <property type="match status" value="1"/>
</dbReference>
<dbReference type="SUPFAM" id="SSF52540">
    <property type="entry name" value="P-loop containing nucleoside triphosphate hydrolases"/>
    <property type="match status" value="1"/>
</dbReference>
<evidence type="ECO:0000256" key="5">
    <source>
        <dbReference type="ARBA" id="ARBA00022842"/>
    </source>
</evidence>
<protein>
    <recommendedName>
        <fullName evidence="7">Cobyrinate a,c-diamide synthase</fullName>
        <ecNumber evidence="7">6.3.5.11</ecNumber>
    </recommendedName>
    <alternativeName>
        <fullName evidence="7">Cobyrinic acid a,c-diamide synthetase</fullName>
    </alternativeName>
</protein>
<evidence type="ECO:0000313" key="11">
    <source>
        <dbReference type="Proteomes" id="UP001524944"/>
    </source>
</evidence>
<comment type="miscellaneous">
    <text evidence="7">The a and c carboxylates of cobyrinate are activated for nucleophilic attack via formation of a phosphorylated intermediate by ATP. CbiA catalyzes first the amidation of the c-carboxylate, and then that of the a-carboxylate.</text>
</comment>
<dbReference type="PROSITE" id="PS51274">
    <property type="entry name" value="GATASE_COBBQ"/>
    <property type="match status" value="1"/>
</dbReference>
<dbReference type="CDD" id="cd05388">
    <property type="entry name" value="CobB_N"/>
    <property type="match status" value="1"/>
</dbReference>
<proteinExistence type="inferred from homology"/>
<dbReference type="EMBL" id="JANPWE010000002">
    <property type="protein sequence ID" value="MCR6544874.1"/>
    <property type="molecule type" value="Genomic_DNA"/>
</dbReference>
<evidence type="ECO:0000259" key="8">
    <source>
        <dbReference type="Pfam" id="PF01656"/>
    </source>
</evidence>
<comment type="function">
    <text evidence="7">Catalyzes the ATP-dependent amidation of the two carboxylate groups at positions a and c of cobyrinate, using either L-glutamine or ammonia as the nitrogen source.</text>
</comment>
<dbReference type="InterPro" id="IPR011698">
    <property type="entry name" value="GATase_3"/>
</dbReference>
<dbReference type="Pfam" id="PF07685">
    <property type="entry name" value="GATase_3"/>
    <property type="match status" value="1"/>
</dbReference>
<dbReference type="NCBIfam" id="NF002204">
    <property type="entry name" value="PRK01077.1"/>
    <property type="match status" value="1"/>
</dbReference>
<dbReference type="InterPro" id="IPR004484">
    <property type="entry name" value="CbiA/CobB_synth"/>
</dbReference>
<dbReference type="InterPro" id="IPR027417">
    <property type="entry name" value="P-loop_NTPase"/>
</dbReference>
<dbReference type="PANTHER" id="PTHR43873:SF1">
    <property type="entry name" value="COBYRINATE A,C-DIAMIDE SYNTHASE"/>
    <property type="match status" value="1"/>
</dbReference>
<dbReference type="Proteomes" id="UP001524944">
    <property type="component" value="Unassembled WGS sequence"/>
</dbReference>
<dbReference type="PANTHER" id="PTHR43873">
    <property type="entry name" value="COBYRINATE A,C-DIAMIDE SYNTHASE"/>
    <property type="match status" value="1"/>
</dbReference>
<organism evidence="10 11">
    <name type="scientific">Dehalobacterium formicoaceticum</name>
    <dbReference type="NCBI Taxonomy" id="51515"/>
    <lineage>
        <taxon>Bacteria</taxon>
        <taxon>Bacillati</taxon>
        <taxon>Bacillota</taxon>
        <taxon>Clostridia</taxon>
        <taxon>Eubacteriales</taxon>
        <taxon>Peptococcaceae</taxon>
        <taxon>Dehalobacterium</taxon>
    </lineage>
</organism>
<feature type="site" description="Increases nucleophilicity of active site Cys" evidence="7">
    <location>
        <position position="442"/>
    </location>
</feature>
<evidence type="ECO:0000259" key="9">
    <source>
        <dbReference type="Pfam" id="PF07685"/>
    </source>
</evidence>
<accession>A0ABT1Y1Y8</accession>
<evidence type="ECO:0000313" key="10">
    <source>
        <dbReference type="EMBL" id="MCR6544874.1"/>
    </source>
</evidence>
<dbReference type="HAMAP" id="MF_00027">
    <property type="entry name" value="CobB_CbiA"/>
    <property type="match status" value="1"/>
</dbReference>
<reference evidence="10 11" key="1">
    <citation type="submission" date="2022-08" db="EMBL/GenBank/DDBJ databases">
        <title>Proteogenomics of the novel Dehalobacterium formicoaceticum strain EZ94 highlights a key role of methyltransferases during anaerobic dichloromethane degradation.</title>
        <authorList>
            <person name="Wasmund K."/>
        </authorList>
    </citation>
    <scope>NUCLEOTIDE SEQUENCE [LARGE SCALE GENOMIC DNA]</scope>
    <source>
        <strain evidence="10 11">EZ94</strain>
    </source>
</reference>
<comment type="similarity">
    <text evidence="7">Belongs to the CobB/CbiA family.</text>
</comment>
<evidence type="ECO:0000256" key="2">
    <source>
        <dbReference type="ARBA" id="ARBA00022598"/>
    </source>
</evidence>
<dbReference type="CDD" id="cd03130">
    <property type="entry name" value="GATase1_CobB"/>
    <property type="match status" value="1"/>
</dbReference>
<evidence type="ECO:0000256" key="1">
    <source>
        <dbReference type="ARBA" id="ARBA00001946"/>
    </source>
</evidence>
<name>A0ABT1Y1Y8_9FIRM</name>
<comment type="pathway">
    <text evidence="7">Cofactor biosynthesis; adenosylcobalamin biosynthesis; cob(II)yrinate a,c-diamide from sirohydrochlorin (anaerobic route): step 10/10.</text>
</comment>
<evidence type="ECO:0000256" key="4">
    <source>
        <dbReference type="ARBA" id="ARBA00022840"/>
    </source>
</evidence>
<evidence type="ECO:0000256" key="6">
    <source>
        <dbReference type="ARBA" id="ARBA00022962"/>
    </source>
</evidence>
<gene>
    <name evidence="10" type="primary">cobB</name>
    <name evidence="7" type="synonym">cbiA</name>
    <name evidence="10" type="ORF">NVS47_04965</name>
</gene>
<keyword evidence="2 7" id="KW-0436">Ligase</keyword>
<keyword evidence="6 7" id="KW-0315">Glutamine amidotransferase</keyword>
<dbReference type="SUPFAM" id="SSF52317">
    <property type="entry name" value="Class I glutamine amidotransferase-like"/>
    <property type="match status" value="1"/>
</dbReference>